<dbReference type="Proteomes" id="UP000800041">
    <property type="component" value="Unassembled WGS sequence"/>
</dbReference>
<sequence length="562" mass="61131">MAPTPGLLYVTMQPTPSLPPSAFHDWYNNEHGPNRLRLPFCKNGFRYRALDLPAGAETGTKELPEWMACYDMTDTAELLSKTYLTLREPSVKTQREKDVMAKIAVDRKTFDLDTKKVGSKWVELEDPAISQTVENVLVAVTTTVEMSNLEAFKKWHSESHIPALSSLAGWRRTRRYVRSKIEHPGDASEIEVLTLHDFDPSNGLGGPEHKSIQESAKSDLTSLTKKIVMRKYALSYIFGPCPRYLAPSLSSWTSTDGLTHTHTSPPAISSYITTPDGITLPYRLQGSQNPTAPLIICVNSILTTHGIWDAFVASFLSSAENSKNYRILRYNARGRTSLPSSSTASANQVTVALLASDVIAILDALKVAKAAALIGVSLGGATVLRTALSYPDRVEKFIACDTNAFAPPSNPKAWGERIEMCEAEGAVSSSSESDEEEPIVGENLAEATTRRWFVPESYDGGDMEKETQRVKEMVRSNSLAGFKTGVQALYAYDFRDEMAGGQVPGAFVVGGGDGVLPKSMEGMARSYGKGGGVFRVVEGAGHLPMVEKPGEFAGVVGEFLEG</sequence>
<evidence type="ECO:0000259" key="2">
    <source>
        <dbReference type="Pfam" id="PF12697"/>
    </source>
</evidence>
<evidence type="ECO:0000313" key="3">
    <source>
        <dbReference type="EMBL" id="KAF1983969.1"/>
    </source>
</evidence>
<dbReference type="SUPFAM" id="SSF53474">
    <property type="entry name" value="alpha/beta-Hydrolases"/>
    <property type="match status" value="1"/>
</dbReference>
<feature type="domain" description="AB hydrolase-1" evidence="2">
    <location>
        <begin position="304"/>
        <end position="553"/>
    </location>
</feature>
<keyword evidence="4" id="KW-1185">Reference proteome</keyword>
<gene>
    <name evidence="3" type="ORF">K402DRAFT_381931</name>
</gene>
<name>A0A6G1GT88_9PEZI</name>
<organism evidence="3 4">
    <name type="scientific">Aulographum hederae CBS 113979</name>
    <dbReference type="NCBI Taxonomy" id="1176131"/>
    <lineage>
        <taxon>Eukaryota</taxon>
        <taxon>Fungi</taxon>
        <taxon>Dikarya</taxon>
        <taxon>Ascomycota</taxon>
        <taxon>Pezizomycotina</taxon>
        <taxon>Dothideomycetes</taxon>
        <taxon>Pleosporomycetidae</taxon>
        <taxon>Aulographales</taxon>
        <taxon>Aulographaceae</taxon>
    </lineage>
</organism>
<dbReference type="GO" id="GO:0016787">
    <property type="term" value="F:hydrolase activity"/>
    <property type="evidence" value="ECO:0007669"/>
    <property type="project" value="UniProtKB-KW"/>
</dbReference>
<dbReference type="OrthoDB" id="2851338at2759"/>
<evidence type="ECO:0000256" key="1">
    <source>
        <dbReference type="ARBA" id="ARBA00008645"/>
    </source>
</evidence>
<dbReference type="AlphaFoldDB" id="A0A6G1GT88"/>
<protein>
    <submittedName>
        <fullName evidence="3">Alpha/beta-hydrolase</fullName>
    </submittedName>
</protein>
<dbReference type="Pfam" id="PF12697">
    <property type="entry name" value="Abhydrolase_6"/>
    <property type="match status" value="1"/>
</dbReference>
<accession>A0A6G1GT88</accession>
<dbReference type="PANTHER" id="PTHR43039">
    <property type="entry name" value="ESTERASE-RELATED"/>
    <property type="match status" value="1"/>
</dbReference>
<dbReference type="EMBL" id="ML977171">
    <property type="protein sequence ID" value="KAF1983969.1"/>
    <property type="molecule type" value="Genomic_DNA"/>
</dbReference>
<reference evidence="3" key="1">
    <citation type="journal article" date="2020" name="Stud. Mycol.">
        <title>101 Dothideomycetes genomes: a test case for predicting lifestyles and emergence of pathogens.</title>
        <authorList>
            <person name="Haridas S."/>
            <person name="Albert R."/>
            <person name="Binder M."/>
            <person name="Bloem J."/>
            <person name="Labutti K."/>
            <person name="Salamov A."/>
            <person name="Andreopoulos B."/>
            <person name="Baker S."/>
            <person name="Barry K."/>
            <person name="Bills G."/>
            <person name="Bluhm B."/>
            <person name="Cannon C."/>
            <person name="Castanera R."/>
            <person name="Culley D."/>
            <person name="Daum C."/>
            <person name="Ezra D."/>
            <person name="Gonzalez J."/>
            <person name="Henrissat B."/>
            <person name="Kuo A."/>
            <person name="Liang C."/>
            <person name="Lipzen A."/>
            <person name="Lutzoni F."/>
            <person name="Magnuson J."/>
            <person name="Mondo S."/>
            <person name="Nolan M."/>
            <person name="Ohm R."/>
            <person name="Pangilinan J."/>
            <person name="Park H.-J."/>
            <person name="Ramirez L."/>
            <person name="Alfaro M."/>
            <person name="Sun H."/>
            <person name="Tritt A."/>
            <person name="Yoshinaga Y."/>
            <person name="Zwiers L.-H."/>
            <person name="Turgeon B."/>
            <person name="Goodwin S."/>
            <person name="Spatafora J."/>
            <person name="Crous P."/>
            <person name="Grigoriev I."/>
        </authorList>
    </citation>
    <scope>NUCLEOTIDE SEQUENCE</scope>
    <source>
        <strain evidence="3">CBS 113979</strain>
    </source>
</reference>
<dbReference type="InterPro" id="IPR029058">
    <property type="entry name" value="AB_hydrolase_fold"/>
</dbReference>
<dbReference type="InterPro" id="IPR000073">
    <property type="entry name" value="AB_hydrolase_1"/>
</dbReference>
<keyword evidence="3" id="KW-0378">Hydrolase</keyword>
<proteinExistence type="inferred from homology"/>
<evidence type="ECO:0000313" key="4">
    <source>
        <dbReference type="Proteomes" id="UP000800041"/>
    </source>
</evidence>
<comment type="similarity">
    <text evidence="1">Belongs to the AB hydrolase superfamily.</text>
</comment>
<dbReference type="Gene3D" id="3.40.50.1820">
    <property type="entry name" value="alpha/beta hydrolase"/>
    <property type="match status" value="1"/>
</dbReference>